<protein>
    <submittedName>
        <fullName evidence="1">Uncharacterized protein</fullName>
    </submittedName>
</protein>
<dbReference type="Proteomes" id="UP001380953">
    <property type="component" value="Unassembled WGS sequence"/>
</dbReference>
<dbReference type="EMBL" id="JBBKAR010000001">
    <property type="protein sequence ID" value="MEJ8302373.1"/>
    <property type="molecule type" value="Genomic_DNA"/>
</dbReference>
<organism evidence="1 2">
    <name type="scientific">Saccharibacillus sacchari</name>
    <dbReference type="NCBI Taxonomy" id="456493"/>
    <lineage>
        <taxon>Bacteria</taxon>
        <taxon>Bacillati</taxon>
        <taxon>Bacillota</taxon>
        <taxon>Bacilli</taxon>
        <taxon>Bacillales</taxon>
        <taxon>Paenibacillaceae</taxon>
        <taxon>Saccharibacillus</taxon>
    </lineage>
</organism>
<reference evidence="1" key="1">
    <citation type="submission" date="2024-03" db="EMBL/GenBank/DDBJ databases">
        <title>Whole genome sequecning of epiphytes from Marcgravia umbellata leaves.</title>
        <authorList>
            <person name="Kumar G."/>
            <person name="Savka M.A."/>
        </authorList>
    </citation>
    <scope>NUCLEOTIDE SEQUENCE</scope>
    <source>
        <strain evidence="1">RIT_BL5</strain>
    </source>
</reference>
<comment type="caution">
    <text evidence="1">The sequence shown here is derived from an EMBL/GenBank/DDBJ whole genome shotgun (WGS) entry which is preliminary data.</text>
</comment>
<sequence>MNTSKRRTILPVLLILLISITTLGAGLTIAAKPAMACSCAISDPDRSIAYADRIFAGTVVERRESSSGLRGYTSTADPVYYVFEVDRAWKGKVYETTTLYSALGSESCGMQFAQGEKYLIFAQQGNGMPTTTSCSGNEAYQGTTDPAAVKKLGEPIELRAGASPGTPNGDWGIGASTILWWAGGVLALLLVTLTILKAIRANRNNRG</sequence>
<accession>A0ACC6P696</accession>
<evidence type="ECO:0000313" key="1">
    <source>
        <dbReference type="EMBL" id="MEJ8302373.1"/>
    </source>
</evidence>
<proteinExistence type="predicted"/>
<evidence type="ECO:0000313" key="2">
    <source>
        <dbReference type="Proteomes" id="UP001380953"/>
    </source>
</evidence>
<keyword evidence="2" id="KW-1185">Reference proteome</keyword>
<gene>
    <name evidence="1" type="ORF">WKI47_00440</name>
</gene>
<name>A0ACC6P696_9BACL</name>